<evidence type="ECO:0000259" key="4">
    <source>
        <dbReference type="Pfam" id="PF00542"/>
    </source>
</evidence>
<dbReference type="InterPro" id="IPR008932">
    <property type="entry name" value="Ribosomal_bL12_oligo"/>
</dbReference>
<evidence type="ECO:0000313" key="6">
    <source>
        <dbReference type="EMBL" id="KAL0635737.1"/>
    </source>
</evidence>
<keyword evidence="3" id="KW-0687">Ribonucleoprotein</keyword>
<dbReference type="GO" id="GO:0005840">
    <property type="term" value="C:ribosome"/>
    <property type="evidence" value="ECO:0007669"/>
    <property type="project" value="UniProtKB-KW"/>
</dbReference>
<dbReference type="SUPFAM" id="SSF54736">
    <property type="entry name" value="ClpS-like"/>
    <property type="match status" value="1"/>
</dbReference>
<comment type="caution">
    <text evidence="6">The sequence shown here is derived from an EMBL/GenBank/DDBJ whole genome shotgun (WGS) entry which is preliminary data.</text>
</comment>
<feature type="domain" description="Large ribosomal subunit protein bL12 oligomerization" evidence="5">
    <location>
        <begin position="42"/>
        <end position="92"/>
    </location>
</feature>
<organism evidence="6 7">
    <name type="scientific">Discina gigas</name>
    <dbReference type="NCBI Taxonomy" id="1032678"/>
    <lineage>
        <taxon>Eukaryota</taxon>
        <taxon>Fungi</taxon>
        <taxon>Dikarya</taxon>
        <taxon>Ascomycota</taxon>
        <taxon>Pezizomycotina</taxon>
        <taxon>Pezizomycetes</taxon>
        <taxon>Pezizales</taxon>
        <taxon>Discinaceae</taxon>
        <taxon>Discina</taxon>
    </lineage>
</organism>
<dbReference type="Proteomes" id="UP001447188">
    <property type="component" value="Unassembled WGS sequence"/>
</dbReference>
<evidence type="ECO:0000256" key="2">
    <source>
        <dbReference type="ARBA" id="ARBA00022980"/>
    </source>
</evidence>
<evidence type="ECO:0000256" key="3">
    <source>
        <dbReference type="ARBA" id="ARBA00023274"/>
    </source>
</evidence>
<dbReference type="Gene3D" id="3.30.1390.10">
    <property type="match status" value="1"/>
</dbReference>
<protein>
    <submittedName>
        <fullName evidence="6">54S ribosomal protein L12, mitochondrial</fullName>
    </submittedName>
</protein>
<dbReference type="EMBL" id="JBBBZM010000063">
    <property type="protein sequence ID" value="KAL0635737.1"/>
    <property type="molecule type" value="Genomic_DNA"/>
</dbReference>
<dbReference type="InterPro" id="IPR036235">
    <property type="entry name" value="Ribosomal_bL12_oligo_N_sf"/>
</dbReference>
<keyword evidence="2 6" id="KW-0689">Ribosomal protein</keyword>
<dbReference type="PANTHER" id="PTHR45987:SF4">
    <property type="entry name" value="LARGE RIBOSOMAL SUBUNIT PROTEIN BL12M"/>
    <property type="match status" value="1"/>
</dbReference>
<dbReference type="PANTHER" id="PTHR45987">
    <property type="entry name" value="39S RIBOSOMAL PROTEIN L12"/>
    <property type="match status" value="1"/>
</dbReference>
<feature type="domain" description="Large ribosomal subunit protein bL12 C-terminal" evidence="4">
    <location>
        <begin position="105"/>
        <end position="170"/>
    </location>
</feature>
<evidence type="ECO:0000259" key="5">
    <source>
        <dbReference type="Pfam" id="PF16320"/>
    </source>
</evidence>
<dbReference type="Gene3D" id="1.20.5.710">
    <property type="entry name" value="Single helix bin"/>
    <property type="match status" value="1"/>
</dbReference>
<dbReference type="InterPro" id="IPR014719">
    <property type="entry name" value="Ribosomal_bL12_C/ClpS-like"/>
</dbReference>
<sequence>MALASRCCARLARSAAAPSLRLVPTVLSPPRRWNSSLATDPKIAGIVDQISGLTLLETADLVSLLKTRLNIPDIALQSFAPAAAAPAAPAEETAAEEPVQEKTMFNLRLQSFEASAKPKVIKEVKSLLGLSLVDSKKFVESAPKMLKEGLTKEEAEKIQKVLKDLGAVAVLE</sequence>
<evidence type="ECO:0000313" key="7">
    <source>
        <dbReference type="Proteomes" id="UP001447188"/>
    </source>
</evidence>
<dbReference type="HAMAP" id="MF_00368">
    <property type="entry name" value="Ribosomal_bL12"/>
    <property type="match status" value="1"/>
</dbReference>
<comment type="similarity">
    <text evidence="1">Belongs to the bacterial ribosomal protein bL12 family.</text>
</comment>
<dbReference type="Pfam" id="PF00542">
    <property type="entry name" value="Ribosomal_L12"/>
    <property type="match status" value="1"/>
</dbReference>
<dbReference type="SUPFAM" id="SSF48300">
    <property type="entry name" value="Ribosomal protein L7/12, oligomerisation (N-terminal) domain"/>
    <property type="match status" value="1"/>
</dbReference>
<name>A0ABR3GIH1_9PEZI</name>
<dbReference type="InterPro" id="IPR013823">
    <property type="entry name" value="Ribosomal_bL12_C"/>
</dbReference>
<evidence type="ECO:0000256" key="1">
    <source>
        <dbReference type="ARBA" id="ARBA00007197"/>
    </source>
</evidence>
<accession>A0ABR3GIH1</accession>
<dbReference type="CDD" id="cd00387">
    <property type="entry name" value="Ribosomal_L7_L12"/>
    <property type="match status" value="1"/>
</dbReference>
<keyword evidence="7" id="KW-1185">Reference proteome</keyword>
<proteinExistence type="inferred from homology"/>
<gene>
    <name evidence="6" type="primary">MNP1</name>
    <name evidence="6" type="ORF">Q9L58_005270</name>
</gene>
<reference evidence="6 7" key="1">
    <citation type="submission" date="2024-02" db="EMBL/GenBank/DDBJ databases">
        <title>Discinaceae phylogenomics.</title>
        <authorList>
            <person name="Dirks A.C."/>
            <person name="James T.Y."/>
        </authorList>
    </citation>
    <scope>NUCLEOTIDE SEQUENCE [LARGE SCALE GENOMIC DNA]</scope>
    <source>
        <strain evidence="6 7">ACD0624</strain>
    </source>
</reference>
<dbReference type="InterPro" id="IPR000206">
    <property type="entry name" value="Ribosomal_bL12"/>
</dbReference>
<dbReference type="Pfam" id="PF16320">
    <property type="entry name" value="Ribosomal_L12_N"/>
    <property type="match status" value="1"/>
</dbReference>